<evidence type="ECO:0000259" key="4">
    <source>
        <dbReference type="PROSITE" id="PS50943"/>
    </source>
</evidence>
<gene>
    <name evidence="5" type="ORF">DM484_28315</name>
</gene>
<evidence type="ECO:0000256" key="3">
    <source>
        <dbReference type="ARBA" id="ARBA00023163"/>
    </source>
</evidence>
<evidence type="ECO:0000256" key="2">
    <source>
        <dbReference type="ARBA" id="ARBA00023125"/>
    </source>
</evidence>
<dbReference type="NCBIfam" id="TIGR03831">
    <property type="entry name" value="YgiT_finger"/>
    <property type="match status" value="1"/>
</dbReference>
<reference evidence="5 6" key="1">
    <citation type="journal article" date="2018" name="Aquat. Microb. Ecol.">
        <title>Gammaproteobacterial methanotrophs dominate.</title>
        <authorList>
            <person name="Rissanen A.J."/>
            <person name="Saarenheimo J."/>
            <person name="Tiirola M."/>
            <person name="Peura S."/>
            <person name="Aalto S.L."/>
            <person name="Karvinen A."/>
            <person name="Nykanen H."/>
        </authorList>
    </citation>
    <scope>NUCLEOTIDE SEQUENCE [LARGE SCALE GENOMIC DNA]</scope>
    <source>
        <strain evidence="5">AMbin10</strain>
    </source>
</reference>
<feature type="domain" description="HTH cro/C1-type" evidence="4">
    <location>
        <begin position="79"/>
        <end position="132"/>
    </location>
</feature>
<dbReference type="SMART" id="SM00530">
    <property type="entry name" value="HTH_XRE"/>
    <property type="match status" value="1"/>
</dbReference>
<dbReference type="Pfam" id="PF15731">
    <property type="entry name" value="MqsA_antitoxin"/>
    <property type="match status" value="1"/>
</dbReference>
<proteinExistence type="predicted"/>
<dbReference type="InterPro" id="IPR010982">
    <property type="entry name" value="Lambda_DNA-bd_dom_sf"/>
</dbReference>
<dbReference type="Proteomes" id="UP000249396">
    <property type="component" value="Unassembled WGS sequence"/>
</dbReference>
<dbReference type="PROSITE" id="PS50943">
    <property type="entry name" value="HTH_CROC1"/>
    <property type="match status" value="1"/>
</dbReference>
<keyword evidence="2" id="KW-0238">DNA-binding</keyword>
<dbReference type="PANTHER" id="PTHR36511:SF4">
    <property type="entry name" value="ANTITOXIN MQSA"/>
    <property type="match status" value="1"/>
</dbReference>
<keyword evidence="3" id="KW-0804">Transcription</keyword>
<organism evidence="5 6">
    <name type="scientific">Candidatus Methylumidiphilus alinenensis</name>
    <dbReference type="NCBI Taxonomy" id="2202197"/>
    <lineage>
        <taxon>Bacteria</taxon>
        <taxon>Pseudomonadati</taxon>
        <taxon>Pseudomonadota</taxon>
        <taxon>Gammaproteobacteria</taxon>
        <taxon>Methylococcales</taxon>
        <taxon>Candidatus Methylumidiphilus</taxon>
    </lineage>
</organism>
<dbReference type="InterPro" id="IPR032758">
    <property type="entry name" value="MqsA/HigA-2"/>
</dbReference>
<evidence type="ECO:0000313" key="5">
    <source>
        <dbReference type="EMBL" id="PZN70534.1"/>
    </source>
</evidence>
<dbReference type="GO" id="GO:0003677">
    <property type="term" value="F:DNA binding"/>
    <property type="evidence" value="ECO:0007669"/>
    <property type="project" value="UniProtKB-KW"/>
</dbReference>
<dbReference type="EMBL" id="QJPH01000552">
    <property type="protein sequence ID" value="PZN70534.1"/>
    <property type="molecule type" value="Genomic_DNA"/>
</dbReference>
<evidence type="ECO:0000313" key="6">
    <source>
        <dbReference type="Proteomes" id="UP000249396"/>
    </source>
</evidence>
<dbReference type="InterPro" id="IPR022453">
    <property type="entry name" value="Znf_MqsA-type"/>
</dbReference>
<dbReference type="AlphaFoldDB" id="A0A2W4S9M5"/>
<dbReference type="CDD" id="cd00093">
    <property type="entry name" value="HTH_XRE"/>
    <property type="match status" value="1"/>
</dbReference>
<keyword evidence="1" id="KW-0805">Transcription regulation</keyword>
<comment type="caution">
    <text evidence="5">The sequence shown here is derived from an EMBL/GenBank/DDBJ whole genome shotgun (WGS) entry which is preliminary data.</text>
</comment>
<accession>A0A2W4S9M5</accession>
<dbReference type="Gene3D" id="3.10.20.860">
    <property type="match status" value="1"/>
</dbReference>
<dbReference type="NCBIfam" id="TIGR03830">
    <property type="entry name" value="CxxCG_CxxCG_HTH"/>
    <property type="match status" value="1"/>
</dbReference>
<sequence>MRKPPFCLQCDDGTELILSRRDLTFEYKGNVLVVSNLHGWHCPVCGGCEFVPGEGEAERHSTEIDAFAARVDAEETIWLRTIRKKLGLRQAEAGKLFGGGVSAFSEYERGKTQPHKSTILLLRLLEKHPELLEEVRQ</sequence>
<dbReference type="InterPro" id="IPR022452">
    <property type="entry name" value="MqsA"/>
</dbReference>
<dbReference type="InterPro" id="IPR001387">
    <property type="entry name" value="Cro/C1-type_HTH"/>
</dbReference>
<dbReference type="InterPro" id="IPR052359">
    <property type="entry name" value="HTH-type_reg/antitoxin"/>
</dbReference>
<name>A0A2W4S9M5_9GAMM</name>
<dbReference type="SUPFAM" id="SSF47413">
    <property type="entry name" value="lambda repressor-like DNA-binding domains"/>
    <property type="match status" value="1"/>
</dbReference>
<dbReference type="PANTHER" id="PTHR36511">
    <property type="entry name" value="MERR FAMILY BACTERIAL REGULATORY PROTEIN"/>
    <property type="match status" value="1"/>
</dbReference>
<evidence type="ECO:0000256" key="1">
    <source>
        <dbReference type="ARBA" id="ARBA00023015"/>
    </source>
</evidence>
<dbReference type="Gene3D" id="1.10.260.40">
    <property type="entry name" value="lambda repressor-like DNA-binding domains"/>
    <property type="match status" value="1"/>
</dbReference>
<protein>
    <submittedName>
        <fullName evidence="5">Type II toxin-antitoxin system MqsA family antitoxin</fullName>
    </submittedName>
</protein>